<keyword evidence="3" id="KW-1185">Reference proteome</keyword>
<reference evidence="2 3" key="1">
    <citation type="submission" date="2021-07" db="EMBL/GenBank/DDBJ databases">
        <title>Whole Genome Sequence of Nocardia Iowensis.</title>
        <authorList>
            <person name="Lamm A."/>
            <person name="Collins-Fairclough A.M."/>
            <person name="Bunk B."/>
            <person name="Sproer C."/>
        </authorList>
    </citation>
    <scope>NUCLEOTIDE SEQUENCE [LARGE SCALE GENOMIC DNA]</scope>
    <source>
        <strain evidence="2 3">NRRL 5646</strain>
    </source>
</reference>
<protein>
    <submittedName>
        <fullName evidence="2">Beta-lactamase family protein</fullName>
    </submittedName>
</protein>
<dbReference type="RefSeq" id="WP_218470570.1">
    <property type="nucleotide sequence ID" value="NZ_BAABJN010000006.1"/>
</dbReference>
<organism evidence="2 3">
    <name type="scientific">Nocardia iowensis</name>
    <dbReference type="NCBI Taxonomy" id="204891"/>
    <lineage>
        <taxon>Bacteria</taxon>
        <taxon>Bacillati</taxon>
        <taxon>Actinomycetota</taxon>
        <taxon>Actinomycetes</taxon>
        <taxon>Mycobacteriales</taxon>
        <taxon>Nocardiaceae</taxon>
        <taxon>Nocardia</taxon>
    </lineage>
</organism>
<dbReference type="EMBL" id="CP078145">
    <property type="protein sequence ID" value="QXN89700.1"/>
    <property type="molecule type" value="Genomic_DNA"/>
</dbReference>
<sequence length="391" mass="41134">MSIIEVQGTVAPGFEAVRAEFAEVVAAENGESGSQLAAFVHGRPVVDLWAGAQVTGDTLTGLLSSTKGAATLVVALLVQDGMLDLDRPVAAYWPEFADAGKVTITLRQVLTNESGVIGVDGGFTRAELADDQLIAQRVAGQRPFFRPGVLQGYGGFVTFAILGEVVRRLLGSSIQELFEQHVRAPYDLDLYLGLPAALEDRYLKVLPWSATPDMQAAFEANSPGQQSIPGIAYNLNATGFTPDDVLALPNNAQLRANGPASMGGVGSARALAAMYAAAISEIDGRSPLLKPDTLAAFTTIQTAGHDLVRGDQTPYLVGFEAKGQQYPFLGANAFGHTGAAGSDGFADPHSGLAYGYTRRRAAFAFNGPENERLARVLHHATRAIQGDAAHA</sequence>
<evidence type="ECO:0000313" key="2">
    <source>
        <dbReference type="EMBL" id="QXN89700.1"/>
    </source>
</evidence>
<dbReference type="Proteomes" id="UP000694257">
    <property type="component" value="Chromosome"/>
</dbReference>
<evidence type="ECO:0000313" key="3">
    <source>
        <dbReference type="Proteomes" id="UP000694257"/>
    </source>
</evidence>
<dbReference type="PANTHER" id="PTHR43319">
    <property type="entry name" value="BETA-LACTAMASE-RELATED"/>
    <property type="match status" value="1"/>
</dbReference>
<dbReference type="PANTHER" id="PTHR43319:SF3">
    <property type="entry name" value="BETA-LACTAMASE-RELATED DOMAIN-CONTAINING PROTEIN"/>
    <property type="match status" value="1"/>
</dbReference>
<proteinExistence type="predicted"/>
<dbReference type="InterPro" id="IPR001466">
    <property type="entry name" value="Beta-lactam-related"/>
</dbReference>
<feature type="domain" description="Beta-lactamase-related" evidence="1">
    <location>
        <begin position="27"/>
        <end position="363"/>
    </location>
</feature>
<accession>A0ABX8RMP9</accession>
<gene>
    <name evidence="2" type="ORF">KV110_30115</name>
</gene>
<name>A0ABX8RMP9_NOCIO</name>
<dbReference type="InterPro" id="IPR052907">
    <property type="entry name" value="Beta-lactamase/esterase"/>
</dbReference>
<dbReference type="Pfam" id="PF00144">
    <property type="entry name" value="Beta-lactamase"/>
    <property type="match status" value="1"/>
</dbReference>
<evidence type="ECO:0000259" key="1">
    <source>
        <dbReference type="Pfam" id="PF00144"/>
    </source>
</evidence>